<accession>A0A6A6TYV2</accession>
<name>A0A6A6TYV2_9PEZI</name>
<feature type="compositionally biased region" description="Low complexity" evidence="1">
    <location>
        <begin position="1"/>
        <end position="13"/>
    </location>
</feature>
<feature type="region of interest" description="Disordered" evidence="1">
    <location>
        <begin position="118"/>
        <end position="155"/>
    </location>
</feature>
<feature type="compositionally biased region" description="Low complexity" evidence="1">
    <location>
        <begin position="227"/>
        <end position="236"/>
    </location>
</feature>
<feature type="compositionally biased region" description="Polar residues" evidence="1">
    <location>
        <begin position="132"/>
        <end position="155"/>
    </location>
</feature>
<feature type="compositionally biased region" description="Polar residues" evidence="1">
    <location>
        <begin position="191"/>
        <end position="200"/>
    </location>
</feature>
<feature type="compositionally biased region" description="Basic and acidic residues" evidence="1">
    <location>
        <begin position="248"/>
        <end position="273"/>
    </location>
</feature>
<evidence type="ECO:0000313" key="2">
    <source>
        <dbReference type="EMBL" id="KAF2664173.1"/>
    </source>
</evidence>
<feature type="compositionally biased region" description="Polar residues" evidence="1">
    <location>
        <begin position="67"/>
        <end position="78"/>
    </location>
</feature>
<dbReference type="AlphaFoldDB" id="A0A6A6TYV2"/>
<evidence type="ECO:0000313" key="3">
    <source>
        <dbReference type="Proteomes" id="UP000799302"/>
    </source>
</evidence>
<evidence type="ECO:0000256" key="1">
    <source>
        <dbReference type="SAM" id="MobiDB-lite"/>
    </source>
</evidence>
<feature type="compositionally biased region" description="Basic and acidic residues" evidence="1">
    <location>
        <begin position="43"/>
        <end position="57"/>
    </location>
</feature>
<dbReference type="EMBL" id="MU004243">
    <property type="protein sequence ID" value="KAF2664173.1"/>
    <property type="molecule type" value="Genomic_DNA"/>
</dbReference>
<feature type="region of interest" description="Disordered" evidence="1">
    <location>
        <begin position="1"/>
        <end position="80"/>
    </location>
</feature>
<protein>
    <submittedName>
        <fullName evidence="2">Uncharacterized protein</fullName>
    </submittedName>
</protein>
<feature type="compositionally biased region" description="Pro residues" evidence="1">
    <location>
        <begin position="237"/>
        <end position="247"/>
    </location>
</feature>
<organism evidence="2 3">
    <name type="scientific">Microthyrium microscopicum</name>
    <dbReference type="NCBI Taxonomy" id="703497"/>
    <lineage>
        <taxon>Eukaryota</taxon>
        <taxon>Fungi</taxon>
        <taxon>Dikarya</taxon>
        <taxon>Ascomycota</taxon>
        <taxon>Pezizomycotina</taxon>
        <taxon>Dothideomycetes</taxon>
        <taxon>Dothideomycetes incertae sedis</taxon>
        <taxon>Microthyriales</taxon>
        <taxon>Microthyriaceae</taxon>
        <taxon>Microthyrium</taxon>
    </lineage>
</organism>
<dbReference type="Proteomes" id="UP000799302">
    <property type="component" value="Unassembled WGS sequence"/>
</dbReference>
<gene>
    <name evidence="2" type="ORF">BT63DRAFT_102693</name>
</gene>
<feature type="compositionally biased region" description="Polar residues" evidence="1">
    <location>
        <begin position="27"/>
        <end position="39"/>
    </location>
</feature>
<sequence length="403" mass="45074">MPKLQKSQKSQKSQKGRSGATQPPIKLNSTQVDTSTIPTPSVDLRRQSSETEPRETRFYGNAPVSPVQESSHADTSFKINRVSAPPDIAYESSRMSMYGSPSHRQPKLPQINEMREEPIPSSLIPGFPPYQPTTTRSAVGSQWSPVQSNGFSVTNSTTSSVRASVMSENGAVVPLPVRRPGQRPHSMALPSRTSVTTSQGPRHPGTFERNGQPQAGFNAPRSMVEFPTSKPPQYSTPTPPPSYPPSYPERRSSLLRHEQLDQQKQNHQEETNDLKRQLAEMVSAHQHELECKDRELLQSGRVCADLQKALEDKAKELQQVLEEKDQKLQQALVEKDNELRQLNAKTLQSKDTLRRELDEKDAKLRESAKSTARLQESLDKAAKRVEELEGILRVPTRRPLPSS</sequence>
<reference evidence="2" key="1">
    <citation type="journal article" date="2020" name="Stud. Mycol.">
        <title>101 Dothideomycetes genomes: a test case for predicting lifestyles and emergence of pathogens.</title>
        <authorList>
            <person name="Haridas S."/>
            <person name="Albert R."/>
            <person name="Binder M."/>
            <person name="Bloem J."/>
            <person name="Labutti K."/>
            <person name="Salamov A."/>
            <person name="Andreopoulos B."/>
            <person name="Baker S."/>
            <person name="Barry K."/>
            <person name="Bills G."/>
            <person name="Bluhm B."/>
            <person name="Cannon C."/>
            <person name="Castanera R."/>
            <person name="Culley D."/>
            <person name="Daum C."/>
            <person name="Ezra D."/>
            <person name="Gonzalez J."/>
            <person name="Henrissat B."/>
            <person name="Kuo A."/>
            <person name="Liang C."/>
            <person name="Lipzen A."/>
            <person name="Lutzoni F."/>
            <person name="Magnuson J."/>
            <person name="Mondo S."/>
            <person name="Nolan M."/>
            <person name="Ohm R."/>
            <person name="Pangilinan J."/>
            <person name="Park H.-J."/>
            <person name="Ramirez L."/>
            <person name="Alfaro M."/>
            <person name="Sun H."/>
            <person name="Tritt A."/>
            <person name="Yoshinaga Y."/>
            <person name="Zwiers L.-H."/>
            <person name="Turgeon B."/>
            <person name="Goodwin S."/>
            <person name="Spatafora J."/>
            <person name="Crous P."/>
            <person name="Grigoriev I."/>
        </authorList>
    </citation>
    <scope>NUCLEOTIDE SEQUENCE</scope>
    <source>
        <strain evidence="2">CBS 115976</strain>
    </source>
</reference>
<keyword evidence="3" id="KW-1185">Reference proteome</keyword>
<proteinExistence type="predicted"/>
<feature type="region of interest" description="Disordered" evidence="1">
    <location>
        <begin position="172"/>
        <end position="273"/>
    </location>
</feature>